<organism evidence="1 2">
    <name type="scientific">Trifolium medium</name>
    <dbReference type="NCBI Taxonomy" id="97028"/>
    <lineage>
        <taxon>Eukaryota</taxon>
        <taxon>Viridiplantae</taxon>
        <taxon>Streptophyta</taxon>
        <taxon>Embryophyta</taxon>
        <taxon>Tracheophyta</taxon>
        <taxon>Spermatophyta</taxon>
        <taxon>Magnoliopsida</taxon>
        <taxon>eudicotyledons</taxon>
        <taxon>Gunneridae</taxon>
        <taxon>Pentapetalae</taxon>
        <taxon>rosids</taxon>
        <taxon>fabids</taxon>
        <taxon>Fabales</taxon>
        <taxon>Fabaceae</taxon>
        <taxon>Papilionoideae</taxon>
        <taxon>50 kb inversion clade</taxon>
        <taxon>NPAAA clade</taxon>
        <taxon>Hologalegina</taxon>
        <taxon>IRL clade</taxon>
        <taxon>Trifolieae</taxon>
        <taxon>Trifolium</taxon>
    </lineage>
</organism>
<proteinExistence type="predicted"/>
<name>A0A392SKX5_9FABA</name>
<dbReference type="AlphaFoldDB" id="A0A392SKX5"/>
<sequence length="48" mass="5703">MHDHTELVVMKVWLNMTWMVNMNMLKVGRAHGRVELGMLKEEFMVELS</sequence>
<reference evidence="1 2" key="1">
    <citation type="journal article" date="2018" name="Front. Plant Sci.">
        <title>Red Clover (Trifolium pratense) and Zigzag Clover (T. medium) - A Picture of Genomic Similarities and Differences.</title>
        <authorList>
            <person name="Dluhosova J."/>
            <person name="Istvanek J."/>
            <person name="Nedelnik J."/>
            <person name="Repkova J."/>
        </authorList>
    </citation>
    <scope>NUCLEOTIDE SEQUENCE [LARGE SCALE GENOMIC DNA]</scope>
    <source>
        <strain evidence="2">cv. 10/8</strain>
        <tissue evidence="1">Leaf</tissue>
    </source>
</reference>
<dbReference type="Proteomes" id="UP000265520">
    <property type="component" value="Unassembled WGS sequence"/>
</dbReference>
<evidence type="ECO:0000313" key="1">
    <source>
        <dbReference type="EMBL" id="MCI49538.1"/>
    </source>
</evidence>
<keyword evidence="2" id="KW-1185">Reference proteome</keyword>
<comment type="caution">
    <text evidence="1">The sequence shown here is derived from an EMBL/GenBank/DDBJ whole genome shotgun (WGS) entry which is preliminary data.</text>
</comment>
<dbReference type="EMBL" id="LXQA010402694">
    <property type="protein sequence ID" value="MCI49538.1"/>
    <property type="molecule type" value="Genomic_DNA"/>
</dbReference>
<protein>
    <submittedName>
        <fullName evidence="1">Uncharacterized protein</fullName>
    </submittedName>
</protein>
<accession>A0A392SKX5</accession>
<evidence type="ECO:0000313" key="2">
    <source>
        <dbReference type="Proteomes" id="UP000265520"/>
    </source>
</evidence>